<reference evidence="3" key="1">
    <citation type="submission" date="2017-06" db="EMBL/GenBank/DDBJ databases">
        <authorList>
            <person name="Varghese N."/>
            <person name="Submissions S."/>
        </authorList>
    </citation>
    <scope>NUCLEOTIDE SEQUENCE [LARGE SCALE GENOMIC DNA]</scope>
    <source>
        <strain evidence="3">JCM 23211</strain>
    </source>
</reference>
<organism evidence="2 3">
    <name type="scientific">Rhodococcoides kyotonense</name>
    <dbReference type="NCBI Taxonomy" id="398843"/>
    <lineage>
        <taxon>Bacteria</taxon>
        <taxon>Bacillati</taxon>
        <taxon>Actinomycetota</taxon>
        <taxon>Actinomycetes</taxon>
        <taxon>Mycobacteriales</taxon>
        <taxon>Nocardiaceae</taxon>
        <taxon>Rhodococcoides</taxon>
    </lineage>
</organism>
<evidence type="ECO:0000313" key="3">
    <source>
        <dbReference type="Proteomes" id="UP000198327"/>
    </source>
</evidence>
<keyword evidence="2" id="KW-0670">Pyruvate</keyword>
<feature type="non-terminal residue" evidence="2">
    <location>
        <position position="1"/>
    </location>
</feature>
<evidence type="ECO:0000259" key="1">
    <source>
        <dbReference type="Pfam" id="PF20169"/>
    </source>
</evidence>
<gene>
    <name evidence="2" type="ORF">SAMN05421642_13818</name>
</gene>
<name>A0A239NES0_9NOCA</name>
<dbReference type="AlphaFoldDB" id="A0A239NES0"/>
<dbReference type="RefSeq" id="WP_141136604.1">
    <property type="nucleotide sequence ID" value="NZ_FZOW01000038.1"/>
</dbReference>
<dbReference type="InterPro" id="IPR046667">
    <property type="entry name" value="DUF6537"/>
</dbReference>
<evidence type="ECO:0000313" key="2">
    <source>
        <dbReference type="EMBL" id="SNT53391.1"/>
    </source>
</evidence>
<dbReference type="EMBL" id="FZOW01000038">
    <property type="protein sequence ID" value="SNT53391.1"/>
    <property type="molecule type" value="Genomic_DNA"/>
</dbReference>
<keyword evidence="3" id="KW-1185">Reference proteome</keyword>
<dbReference type="Proteomes" id="UP000198327">
    <property type="component" value="Unassembled WGS sequence"/>
</dbReference>
<accession>A0A239NES0</accession>
<sequence>IERTLLAHYEATVLEMAAELTAKNYSRAVEFAEAADLVRGYEDVKLRNVSTYLGRVRRLGIAVPDVDLT</sequence>
<protein>
    <submittedName>
        <fullName evidence="2">Indolepyruvate ferredoxin oxidoreductase</fullName>
    </submittedName>
</protein>
<feature type="domain" description="DUF6537" evidence="1">
    <location>
        <begin position="2"/>
        <end position="57"/>
    </location>
</feature>
<proteinExistence type="predicted"/>
<dbReference type="Pfam" id="PF20169">
    <property type="entry name" value="DUF6537"/>
    <property type="match status" value="1"/>
</dbReference>